<accession>A0A2P2I3D6</accession>
<dbReference type="Pfam" id="PF00078">
    <property type="entry name" value="RVT_1"/>
    <property type="match status" value="1"/>
</dbReference>
<dbReference type="PROSITE" id="PS50878">
    <property type="entry name" value="RT_POL"/>
    <property type="match status" value="1"/>
</dbReference>
<protein>
    <submittedName>
        <fullName evidence="2">RNA-directed DNA polymerase from transposon X-element</fullName>
    </submittedName>
</protein>
<dbReference type="InterPro" id="IPR000477">
    <property type="entry name" value="RT_dom"/>
</dbReference>
<keyword evidence="2" id="KW-0548">Nucleotidyltransferase</keyword>
<proteinExistence type="evidence at transcript level"/>
<sequence>MLWQNMENVSSNHSYPQDFLRIKRAQELIPLDFNTRRKEEYNDEIHVNELRSALKTCHNTAPGKDGIHYAMLKNLSDGAIEMLLVVYNRVFLEGLFPSVWSEAILLPFLKPSKDPHEPSSYRPIALTSCVCKVLEKIINARLSCVLDGRDLLTPYQYGFRKMRNTLDTLVRLESHILVSFARKKQLVAVLFDIEKAYATTWKYNILGVIHRFGIRGPMAFFIGNFLKNRTFQVKIGSCKSVPCEQEQGTPQGSVLSCTLFSIAINDIVKDVPDDICKSLTWMIWLYISHLRVLPP</sequence>
<dbReference type="GO" id="GO:0003964">
    <property type="term" value="F:RNA-directed DNA polymerase activity"/>
    <property type="evidence" value="ECO:0007669"/>
    <property type="project" value="UniProtKB-KW"/>
</dbReference>
<keyword evidence="2" id="KW-0808">Transferase</keyword>
<name>A0A2P2I3D6_9CRUS</name>
<feature type="domain" description="Reverse transcriptase" evidence="1">
    <location>
        <begin position="89"/>
        <end position="295"/>
    </location>
</feature>
<dbReference type="AlphaFoldDB" id="A0A2P2I3D6"/>
<dbReference type="EMBL" id="IACF01002883">
    <property type="protein sequence ID" value="LAB68519.1"/>
    <property type="molecule type" value="mRNA"/>
</dbReference>
<dbReference type="PANTHER" id="PTHR19446">
    <property type="entry name" value="REVERSE TRANSCRIPTASES"/>
    <property type="match status" value="1"/>
</dbReference>
<evidence type="ECO:0000259" key="1">
    <source>
        <dbReference type="PROSITE" id="PS50878"/>
    </source>
</evidence>
<organism evidence="2">
    <name type="scientific">Hirondellea gigas</name>
    <dbReference type="NCBI Taxonomy" id="1518452"/>
    <lineage>
        <taxon>Eukaryota</taxon>
        <taxon>Metazoa</taxon>
        <taxon>Ecdysozoa</taxon>
        <taxon>Arthropoda</taxon>
        <taxon>Crustacea</taxon>
        <taxon>Multicrustacea</taxon>
        <taxon>Malacostraca</taxon>
        <taxon>Eumalacostraca</taxon>
        <taxon>Peracarida</taxon>
        <taxon>Amphipoda</taxon>
        <taxon>Amphilochidea</taxon>
        <taxon>Lysianassida</taxon>
        <taxon>Lysianassidira</taxon>
        <taxon>Lysianassoidea</taxon>
        <taxon>Lysianassidae</taxon>
        <taxon>Hirondellea</taxon>
    </lineage>
</organism>
<reference evidence="2" key="1">
    <citation type="journal article" date="2018" name="Biosci. Biotechnol. Biochem.">
        <title>Polysaccharide hydrolase of the hadal zone amphipods Hirondellea gigas.</title>
        <authorList>
            <person name="Kobayashi H."/>
            <person name="Nagahama T."/>
            <person name="Arai W."/>
            <person name="Sasagawa Y."/>
            <person name="Umeda M."/>
            <person name="Hayashi T."/>
            <person name="Nikaido I."/>
            <person name="Watanabe H."/>
            <person name="Oguri K."/>
            <person name="Kitazato H."/>
            <person name="Fujioka K."/>
            <person name="Kido Y."/>
            <person name="Takami H."/>
        </authorList>
    </citation>
    <scope>NUCLEOTIDE SEQUENCE</scope>
    <source>
        <tissue evidence="2">Whole body</tissue>
    </source>
</reference>
<evidence type="ECO:0000313" key="2">
    <source>
        <dbReference type="EMBL" id="LAB68519.1"/>
    </source>
</evidence>
<keyword evidence="2" id="KW-0695">RNA-directed DNA polymerase</keyword>
<dbReference type="CDD" id="cd01650">
    <property type="entry name" value="RT_nLTR_like"/>
    <property type="match status" value="1"/>
</dbReference>